<dbReference type="InterPro" id="IPR044878">
    <property type="entry name" value="UbiA_sf"/>
</dbReference>
<name>A0A518CVG6_9BACT</name>
<dbReference type="AlphaFoldDB" id="A0A518CVG6"/>
<sequence length="299" mass="30790">MSAATALLRAARPLHFAKNLLAFAPLVLAHRAGESERLAAAAIAFVCLCLVASAGYLANDLADREGDRADPVRRARGVAAGEVSVRGALVACAVAAASGLALAWTTLPGEAARLIGNYLLLTLVYSFALKRVVGLDVLALVALYLLRLFAGGAAAGVPVSDWLWSLAAALFASLALLKRALALRAARERGLDALPRRGYRVAHLAAVERVGVLAAVATVVVLALYLRSDTMVRLYGSGSGSASPLAWLACVIVGGWLARMWHVARAGRMGGDPVLFALRDPASLVAGAALVGLGVALSG</sequence>
<keyword evidence="5 6" id="KW-0472">Membrane</keyword>
<feature type="transmembrane region" description="Helical" evidence="6">
    <location>
        <begin position="245"/>
        <end position="264"/>
    </location>
</feature>
<keyword evidence="7" id="KW-0328">Glycosyltransferase</keyword>
<feature type="transmembrane region" description="Helical" evidence="6">
    <location>
        <begin position="135"/>
        <end position="156"/>
    </location>
</feature>
<evidence type="ECO:0000256" key="6">
    <source>
        <dbReference type="SAM" id="Phobius"/>
    </source>
</evidence>
<evidence type="ECO:0000313" key="7">
    <source>
        <dbReference type="EMBL" id="QDU83215.1"/>
    </source>
</evidence>
<comment type="subcellular location">
    <subcellularLocation>
        <location evidence="1">Membrane</location>
        <topology evidence="1">Multi-pass membrane protein</topology>
    </subcellularLocation>
</comment>
<feature type="transmembrane region" description="Helical" evidence="6">
    <location>
        <begin position="201"/>
        <end position="225"/>
    </location>
</feature>
<organism evidence="7 8">
    <name type="scientific">Rohdeia mirabilis</name>
    <dbReference type="NCBI Taxonomy" id="2528008"/>
    <lineage>
        <taxon>Bacteria</taxon>
        <taxon>Pseudomonadati</taxon>
        <taxon>Planctomycetota</taxon>
        <taxon>Planctomycetia</taxon>
        <taxon>Planctomycetia incertae sedis</taxon>
        <taxon>Rohdeia</taxon>
    </lineage>
</organism>
<protein>
    <submittedName>
        <fullName evidence="7">Decaprenyl-phosphate phosphoribosyltransferase</fullName>
        <ecNumber evidence="7">2.4.2.45</ecNumber>
    </submittedName>
</protein>
<reference evidence="7 8" key="1">
    <citation type="submission" date="2019-02" db="EMBL/GenBank/DDBJ databases">
        <title>Deep-cultivation of Planctomycetes and their phenomic and genomic characterization uncovers novel biology.</title>
        <authorList>
            <person name="Wiegand S."/>
            <person name="Jogler M."/>
            <person name="Boedeker C."/>
            <person name="Pinto D."/>
            <person name="Vollmers J."/>
            <person name="Rivas-Marin E."/>
            <person name="Kohn T."/>
            <person name="Peeters S.H."/>
            <person name="Heuer A."/>
            <person name="Rast P."/>
            <person name="Oberbeckmann S."/>
            <person name="Bunk B."/>
            <person name="Jeske O."/>
            <person name="Meyerdierks A."/>
            <person name="Storesund J.E."/>
            <person name="Kallscheuer N."/>
            <person name="Luecker S."/>
            <person name="Lage O.M."/>
            <person name="Pohl T."/>
            <person name="Merkel B.J."/>
            <person name="Hornburger P."/>
            <person name="Mueller R.-W."/>
            <person name="Bruemmer F."/>
            <person name="Labrenz M."/>
            <person name="Spormann A.M."/>
            <person name="Op den Camp H."/>
            <person name="Overmann J."/>
            <person name="Amann R."/>
            <person name="Jetten M.S.M."/>
            <person name="Mascher T."/>
            <person name="Medema M.H."/>
            <person name="Devos D.P."/>
            <person name="Kaster A.-K."/>
            <person name="Ovreas L."/>
            <person name="Rohde M."/>
            <person name="Galperin M.Y."/>
            <person name="Jogler C."/>
        </authorList>
    </citation>
    <scope>NUCLEOTIDE SEQUENCE [LARGE SCALE GENOMIC DNA]</scope>
    <source>
        <strain evidence="7 8">Pla163</strain>
    </source>
</reference>
<keyword evidence="4 6" id="KW-1133">Transmembrane helix</keyword>
<gene>
    <name evidence="7" type="ORF">Pla163_03130</name>
</gene>
<proteinExistence type="predicted"/>
<feature type="transmembrane region" description="Helical" evidence="6">
    <location>
        <begin position="83"/>
        <end position="105"/>
    </location>
</feature>
<feature type="transmembrane region" description="Helical" evidence="6">
    <location>
        <begin position="39"/>
        <end position="58"/>
    </location>
</feature>
<evidence type="ECO:0000256" key="5">
    <source>
        <dbReference type="ARBA" id="ARBA00023136"/>
    </source>
</evidence>
<feature type="transmembrane region" description="Helical" evidence="6">
    <location>
        <begin position="276"/>
        <end position="297"/>
    </location>
</feature>
<evidence type="ECO:0000313" key="8">
    <source>
        <dbReference type="Proteomes" id="UP000319342"/>
    </source>
</evidence>
<keyword evidence="8" id="KW-1185">Reference proteome</keyword>
<dbReference type="EMBL" id="CP036290">
    <property type="protein sequence ID" value="QDU83215.1"/>
    <property type="molecule type" value="Genomic_DNA"/>
</dbReference>
<accession>A0A518CVG6</accession>
<keyword evidence="7" id="KW-0808">Transferase</keyword>
<feature type="transmembrane region" description="Helical" evidence="6">
    <location>
        <begin position="111"/>
        <end position="128"/>
    </location>
</feature>
<dbReference type="RefSeq" id="WP_419186198.1">
    <property type="nucleotide sequence ID" value="NZ_CP036290.1"/>
</dbReference>
<dbReference type="InterPro" id="IPR000537">
    <property type="entry name" value="UbiA_prenyltransferase"/>
</dbReference>
<dbReference type="GO" id="GO:0016765">
    <property type="term" value="F:transferase activity, transferring alkyl or aryl (other than methyl) groups"/>
    <property type="evidence" value="ECO:0007669"/>
    <property type="project" value="InterPro"/>
</dbReference>
<dbReference type="EC" id="2.4.2.45" evidence="7"/>
<dbReference type="Gene3D" id="1.10.357.140">
    <property type="entry name" value="UbiA prenyltransferase"/>
    <property type="match status" value="1"/>
</dbReference>
<dbReference type="Pfam" id="PF01040">
    <property type="entry name" value="UbiA"/>
    <property type="match status" value="1"/>
</dbReference>
<feature type="transmembrane region" description="Helical" evidence="6">
    <location>
        <begin position="162"/>
        <end position="181"/>
    </location>
</feature>
<keyword evidence="2" id="KW-1003">Cell membrane</keyword>
<evidence type="ECO:0000256" key="1">
    <source>
        <dbReference type="ARBA" id="ARBA00004141"/>
    </source>
</evidence>
<dbReference type="GO" id="GO:0016020">
    <property type="term" value="C:membrane"/>
    <property type="evidence" value="ECO:0007669"/>
    <property type="project" value="UniProtKB-SubCell"/>
</dbReference>
<evidence type="ECO:0000256" key="2">
    <source>
        <dbReference type="ARBA" id="ARBA00022475"/>
    </source>
</evidence>
<evidence type="ECO:0000256" key="4">
    <source>
        <dbReference type="ARBA" id="ARBA00022989"/>
    </source>
</evidence>
<dbReference type="GO" id="GO:0016757">
    <property type="term" value="F:glycosyltransferase activity"/>
    <property type="evidence" value="ECO:0007669"/>
    <property type="project" value="UniProtKB-KW"/>
</dbReference>
<dbReference type="Proteomes" id="UP000319342">
    <property type="component" value="Chromosome"/>
</dbReference>
<keyword evidence="3 6" id="KW-0812">Transmembrane</keyword>
<evidence type="ECO:0000256" key="3">
    <source>
        <dbReference type="ARBA" id="ARBA00022692"/>
    </source>
</evidence>